<evidence type="ECO:0000313" key="1">
    <source>
        <dbReference type="EMBL" id="CRL00601.1"/>
    </source>
</evidence>
<dbReference type="Proteomes" id="UP000183832">
    <property type="component" value="Unassembled WGS sequence"/>
</dbReference>
<reference evidence="1 2" key="1">
    <citation type="submission" date="2015-04" db="EMBL/GenBank/DDBJ databases">
        <authorList>
            <person name="Syromyatnikov M.Y."/>
            <person name="Popov V.N."/>
        </authorList>
    </citation>
    <scope>NUCLEOTIDE SEQUENCE [LARGE SCALE GENOMIC DNA]</scope>
</reference>
<gene>
    <name evidence="1" type="ORF">CLUMA_CG013861</name>
</gene>
<organism evidence="1 2">
    <name type="scientific">Clunio marinus</name>
    <dbReference type="NCBI Taxonomy" id="568069"/>
    <lineage>
        <taxon>Eukaryota</taxon>
        <taxon>Metazoa</taxon>
        <taxon>Ecdysozoa</taxon>
        <taxon>Arthropoda</taxon>
        <taxon>Hexapoda</taxon>
        <taxon>Insecta</taxon>
        <taxon>Pterygota</taxon>
        <taxon>Neoptera</taxon>
        <taxon>Endopterygota</taxon>
        <taxon>Diptera</taxon>
        <taxon>Nematocera</taxon>
        <taxon>Chironomoidea</taxon>
        <taxon>Chironomidae</taxon>
        <taxon>Clunio</taxon>
    </lineage>
</organism>
<sequence>MKAGRNKFKKILKQNRCNTKENPRKGRKKGMFIVPSHVCYPNVHRLMRLSHFSQMPIIFKVSAHNKLKRKFKTIFRV</sequence>
<name>A0A1J1IQ20_9DIPT</name>
<protein>
    <submittedName>
        <fullName evidence="1">CLUMA_CG013861, isoform A</fullName>
    </submittedName>
</protein>
<dbReference type="AlphaFoldDB" id="A0A1J1IQ20"/>
<keyword evidence="2" id="KW-1185">Reference proteome</keyword>
<evidence type="ECO:0000313" key="2">
    <source>
        <dbReference type="Proteomes" id="UP000183832"/>
    </source>
</evidence>
<dbReference type="EMBL" id="CVRI01000054">
    <property type="protein sequence ID" value="CRL00601.1"/>
    <property type="molecule type" value="Genomic_DNA"/>
</dbReference>
<proteinExistence type="predicted"/>
<accession>A0A1J1IQ20</accession>